<gene>
    <name evidence="1" type="ORF">BDN72DRAFT_895148</name>
</gene>
<accession>A0ACD3B2A6</accession>
<evidence type="ECO:0000313" key="1">
    <source>
        <dbReference type="EMBL" id="TFK72032.1"/>
    </source>
</evidence>
<protein>
    <submittedName>
        <fullName evidence="1">Uncharacterized protein</fullName>
    </submittedName>
</protein>
<dbReference type="Proteomes" id="UP000308600">
    <property type="component" value="Unassembled WGS sequence"/>
</dbReference>
<keyword evidence="2" id="KW-1185">Reference proteome</keyword>
<evidence type="ECO:0000313" key="2">
    <source>
        <dbReference type="Proteomes" id="UP000308600"/>
    </source>
</evidence>
<name>A0ACD3B2A6_9AGAR</name>
<dbReference type="EMBL" id="ML208290">
    <property type="protein sequence ID" value="TFK72032.1"/>
    <property type="molecule type" value="Genomic_DNA"/>
</dbReference>
<proteinExistence type="predicted"/>
<reference evidence="1 2" key="1">
    <citation type="journal article" date="2019" name="Nat. Ecol. Evol.">
        <title>Megaphylogeny resolves global patterns of mushroom evolution.</title>
        <authorList>
            <person name="Varga T."/>
            <person name="Krizsan K."/>
            <person name="Foldi C."/>
            <person name="Dima B."/>
            <person name="Sanchez-Garcia M."/>
            <person name="Sanchez-Ramirez S."/>
            <person name="Szollosi G.J."/>
            <person name="Szarkandi J.G."/>
            <person name="Papp V."/>
            <person name="Albert L."/>
            <person name="Andreopoulos W."/>
            <person name="Angelini C."/>
            <person name="Antonin V."/>
            <person name="Barry K.W."/>
            <person name="Bougher N.L."/>
            <person name="Buchanan P."/>
            <person name="Buyck B."/>
            <person name="Bense V."/>
            <person name="Catcheside P."/>
            <person name="Chovatia M."/>
            <person name="Cooper J."/>
            <person name="Damon W."/>
            <person name="Desjardin D."/>
            <person name="Finy P."/>
            <person name="Geml J."/>
            <person name="Haridas S."/>
            <person name="Hughes K."/>
            <person name="Justo A."/>
            <person name="Karasinski D."/>
            <person name="Kautmanova I."/>
            <person name="Kiss B."/>
            <person name="Kocsube S."/>
            <person name="Kotiranta H."/>
            <person name="LaButti K.M."/>
            <person name="Lechner B.E."/>
            <person name="Liimatainen K."/>
            <person name="Lipzen A."/>
            <person name="Lukacs Z."/>
            <person name="Mihaltcheva S."/>
            <person name="Morgado L.N."/>
            <person name="Niskanen T."/>
            <person name="Noordeloos M.E."/>
            <person name="Ohm R.A."/>
            <person name="Ortiz-Santana B."/>
            <person name="Ovrebo C."/>
            <person name="Racz N."/>
            <person name="Riley R."/>
            <person name="Savchenko A."/>
            <person name="Shiryaev A."/>
            <person name="Soop K."/>
            <person name="Spirin V."/>
            <person name="Szebenyi C."/>
            <person name="Tomsovsky M."/>
            <person name="Tulloss R.E."/>
            <person name="Uehling J."/>
            <person name="Grigoriev I.V."/>
            <person name="Vagvolgyi C."/>
            <person name="Papp T."/>
            <person name="Martin F.M."/>
            <person name="Miettinen O."/>
            <person name="Hibbett D.S."/>
            <person name="Nagy L.G."/>
        </authorList>
    </citation>
    <scope>NUCLEOTIDE SEQUENCE [LARGE SCALE GENOMIC DNA]</scope>
    <source>
        <strain evidence="1 2">NL-1719</strain>
    </source>
</reference>
<organism evidence="1 2">
    <name type="scientific">Pluteus cervinus</name>
    <dbReference type="NCBI Taxonomy" id="181527"/>
    <lineage>
        <taxon>Eukaryota</taxon>
        <taxon>Fungi</taxon>
        <taxon>Dikarya</taxon>
        <taxon>Basidiomycota</taxon>
        <taxon>Agaricomycotina</taxon>
        <taxon>Agaricomycetes</taxon>
        <taxon>Agaricomycetidae</taxon>
        <taxon>Agaricales</taxon>
        <taxon>Pluteineae</taxon>
        <taxon>Pluteaceae</taxon>
        <taxon>Pluteus</taxon>
    </lineage>
</organism>
<sequence>MGILQSSPSKNAIKEILGELTSSQRGKVKKELKSYDIVLIANNTKSMENICKDDDVRDTLVNLAKIADALDCDGFDLHLVNGSQKYNLQQRGKDQDAIAKLLKDMPFLDGGLSLSDKLRELVNAYKETPRKKKMNYIVLLSECNHEQKGKLQEFIEETVTWMQATKLSPRQIGFQFVQIGNNRQTRGILHHLDAQLKQPRDTKTWDIVDRTTLRAPNATIIVKILLGGILRRVDDNGAGALLGPNWFLSIWREDPSKLMKKQMQLLVDYDTVVLVDDSATMSEANWQTACDALDMLINLTGERDTDGIDVHFVNHDTRFEGLKTFFRPQGNASLKVKLESLVDQYLDEISEQLSKGETPGKPVNYIVITNGIGLKDQGMKEFVIETAGRLDTKQFEHKKTIGIQFLQIGNDKQVTKFFNELDDTPEAKLDIVDTTLYQDVDPILDDTVAKALLGGISQKFDDKPRKSHTFQSNIS</sequence>